<accession>A0A250J4R8</accession>
<keyword evidence="1" id="KW-0812">Transmembrane</keyword>
<name>A0A250J4R8_9BACT</name>
<dbReference type="Proteomes" id="UP000217257">
    <property type="component" value="Chromosome"/>
</dbReference>
<dbReference type="EMBL" id="CP022098">
    <property type="protein sequence ID" value="ATB38924.1"/>
    <property type="molecule type" value="Genomic_DNA"/>
</dbReference>
<evidence type="ECO:0000313" key="3">
    <source>
        <dbReference type="Proteomes" id="UP000217257"/>
    </source>
</evidence>
<reference evidence="2 3" key="1">
    <citation type="submission" date="2017-06" db="EMBL/GenBank/DDBJ databases">
        <title>Sequencing and comparative analysis of myxobacterial genomes.</title>
        <authorList>
            <person name="Rupp O."/>
            <person name="Goesmann A."/>
            <person name="Sogaard-Andersen L."/>
        </authorList>
    </citation>
    <scope>NUCLEOTIDE SEQUENCE [LARGE SCALE GENOMIC DNA]</scope>
    <source>
        <strain evidence="2 3">DSM 52655</strain>
    </source>
</reference>
<evidence type="ECO:0000256" key="1">
    <source>
        <dbReference type="SAM" id="Phobius"/>
    </source>
</evidence>
<dbReference type="AlphaFoldDB" id="A0A250J4R8"/>
<dbReference type="KEGG" id="cfus:CYFUS_004361"/>
<organism evidence="2 3">
    <name type="scientific">Cystobacter fuscus</name>
    <dbReference type="NCBI Taxonomy" id="43"/>
    <lineage>
        <taxon>Bacteria</taxon>
        <taxon>Pseudomonadati</taxon>
        <taxon>Myxococcota</taxon>
        <taxon>Myxococcia</taxon>
        <taxon>Myxococcales</taxon>
        <taxon>Cystobacterineae</taxon>
        <taxon>Archangiaceae</taxon>
        <taxon>Cystobacter</taxon>
    </lineage>
</organism>
<keyword evidence="1" id="KW-1133">Transmembrane helix</keyword>
<feature type="transmembrane region" description="Helical" evidence="1">
    <location>
        <begin position="16"/>
        <end position="34"/>
    </location>
</feature>
<dbReference type="RefSeq" id="WP_232537708.1">
    <property type="nucleotide sequence ID" value="NZ_CP022098.1"/>
</dbReference>
<protein>
    <submittedName>
        <fullName evidence="2">Uncharacterized protein</fullName>
    </submittedName>
</protein>
<keyword evidence="1" id="KW-0472">Membrane</keyword>
<evidence type="ECO:0000313" key="2">
    <source>
        <dbReference type="EMBL" id="ATB38924.1"/>
    </source>
</evidence>
<gene>
    <name evidence="2" type="ORF">CYFUS_004361</name>
</gene>
<proteinExistence type="predicted"/>
<sequence length="175" mass="20240">MDISQENRGLSSRTKALLVVCLVIFFAVDDYYMWVERDNFPFTSHGLFNALFTARTNLLRFVVHDDQGGSVTVDSGRVIPIEWYRAVGLAENLLILEEDQQRKEQFARLLLERLNSEPWHAFDETYSSIRPPPGGRFIGLDLVYLHFDLAQYRNGQQPSPLQEERVFSYRLPGTP</sequence>